<keyword evidence="1" id="KW-1133">Transmembrane helix</keyword>
<proteinExistence type="predicted"/>
<keyword evidence="1" id="KW-0472">Membrane</keyword>
<comment type="caution">
    <text evidence="2">The sequence shown here is derived from an EMBL/GenBank/DDBJ whole genome shotgun (WGS) entry which is preliminary data.</text>
</comment>
<dbReference type="EMBL" id="NRRL01000041">
    <property type="protein sequence ID" value="MBK1669206.1"/>
    <property type="molecule type" value="Genomic_DNA"/>
</dbReference>
<sequence>MKGFIEFLVYAFAVGTVFLAAIPAIFLPIGLIAGEAEANVTVVVVAVFSIAYTGVVGSWLARKHAENNELK</sequence>
<accession>A0ABS1DGU3</accession>
<reference evidence="2 3" key="1">
    <citation type="journal article" date="2020" name="Microorganisms">
        <title>Osmotic Adaptation and Compatible Solute Biosynthesis of Phototrophic Bacteria as Revealed from Genome Analyses.</title>
        <authorList>
            <person name="Imhoff J.F."/>
            <person name="Rahn T."/>
            <person name="Kunzel S."/>
            <person name="Keller A."/>
            <person name="Neulinger S.C."/>
        </authorList>
    </citation>
    <scope>NUCLEOTIDE SEQUENCE [LARGE SCALE GENOMIC DNA]</scope>
    <source>
        <strain evidence="2 3">DSM 9895</strain>
    </source>
</reference>
<dbReference type="Proteomes" id="UP001296873">
    <property type="component" value="Unassembled WGS sequence"/>
</dbReference>
<feature type="transmembrane region" description="Helical" evidence="1">
    <location>
        <begin position="7"/>
        <end position="34"/>
    </location>
</feature>
<feature type="transmembrane region" description="Helical" evidence="1">
    <location>
        <begin position="40"/>
        <end position="61"/>
    </location>
</feature>
<gene>
    <name evidence="2" type="ORF">CKO28_14305</name>
</gene>
<evidence type="ECO:0000313" key="2">
    <source>
        <dbReference type="EMBL" id="MBK1669206.1"/>
    </source>
</evidence>
<organism evidence="2 3">
    <name type="scientific">Rhodovibrio sodomensis</name>
    <dbReference type="NCBI Taxonomy" id="1088"/>
    <lineage>
        <taxon>Bacteria</taxon>
        <taxon>Pseudomonadati</taxon>
        <taxon>Pseudomonadota</taxon>
        <taxon>Alphaproteobacteria</taxon>
        <taxon>Rhodospirillales</taxon>
        <taxon>Rhodovibrionaceae</taxon>
        <taxon>Rhodovibrio</taxon>
    </lineage>
</organism>
<keyword evidence="3" id="KW-1185">Reference proteome</keyword>
<name>A0ABS1DGU3_9PROT</name>
<protein>
    <submittedName>
        <fullName evidence="2">Uncharacterized protein</fullName>
    </submittedName>
</protein>
<evidence type="ECO:0000256" key="1">
    <source>
        <dbReference type="SAM" id="Phobius"/>
    </source>
</evidence>
<evidence type="ECO:0000313" key="3">
    <source>
        <dbReference type="Proteomes" id="UP001296873"/>
    </source>
</evidence>
<dbReference type="RefSeq" id="WP_200341533.1">
    <property type="nucleotide sequence ID" value="NZ_NRRL01000041.1"/>
</dbReference>
<keyword evidence="1" id="KW-0812">Transmembrane</keyword>